<name>A0A6L5Y058_9FIRM</name>
<dbReference type="AlphaFoldDB" id="A0A6L5Y058"/>
<accession>A0A6L5Y058</accession>
<evidence type="ECO:0000313" key="1">
    <source>
        <dbReference type="EMBL" id="MSS64324.1"/>
    </source>
</evidence>
<evidence type="ECO:0000313" key="2">
    <source>
        <dbReference type="Proteomes" id="UP000482209"/>
    </source>
</evidence>
<comment type="caution">
    <text evidence="1">The sequence shown here is derived from an EMBL/GenBank/DDBJ whole genome shotgun (WGS) entry which is preliminary data.</text>
</comment>
<gene>
    <name evidence="1" type="ORF">FYJ58_10635</name>
</gene>
<keyword evidence="2" id="KW-1185">Reference proteome</keyword>
<dbReference type="RefSeq" id="WP_154519718.1">
    <property type="nucleotide sequence ID" value="NZ_VUMT01000016.1"/>
</dbReference>
<reference evidence="1 2" key="1">
    <citation type="submission" date="2019-08" db="EMBL/GenBank/DDBJ databases">
        <title>In-depth cultivation of the pig gut microbiome towards novel bacterial diversity and tailored functional studies.</title>
        <authorList>
            <person name="Wylensek D."/>
            <person name="Hitch T.C.A."/>
            <person name="Clavel T."/>
        </authorList>
    </citation>
    <scope>NUCLEOTIDE SEQUENCE [LARGE SCALE GENOMIC DNA]</scope>
    <source>
        <strain evidence="1 2">WCA-693-APC-MOT-I</strain>
    </source>
</reference>
<dbReference type="Proteomes" id="UP000482209">
    <property type="component" value="Unassembled WGS sequence"/>
</dbReference>
<organism evidence="1 2">
    <name type="scientific">Velocimicrobium porci</name>
    <dbReference type="NCBI Taxonomy" id="2606634"/>
    <lineage>
        <taxon>Bacteria</taxon>
        <taxon>Bacillati</taxon>
        <taxon>Bacillota</taxon>
        <taxon>Clostridia</taxon>
        <taxon>Lachnospirales</taxon>
        <taxon>Lachnospiraceae</taxon>
        <taxon>Velocimicrobium</taxon>
    </lineage>
</organism>
<dbReference type="EMBL" id="VUMT01000016">
    <property type="protein sequence ID" value="MSS64324.1"/>
    <property type="molecule type" value="Genomic_DNA"/>
</dbReference>
<protein>
    <submittedName>
        <fullName evidence="1">Uncharacterized protein</fullName>
    </submittedName>
</protein>
<proteinExistence type="predicted"/>
<sequence length="73" mass="8497">MVEQEINVRDLFRFMNNHTEEFFIRVDFTEEGDIRGESDRCGISEVSEGCDAYEQETDYDAYGRGGVAWAKYV</sequence>